<organism evidence="14 15">
    <name type="scientific">Candidatus Roizmanbacteria bacterium GW2011_GWC2_37_13</name>
    <dbReference type="NCBI Taxonomy" id="1618486"/>
    <lineage>
        <taxon>Bacteria</taxon>
        <taxon>Candidatus Roizmaniibacteriota</taxon>
    </lineage>
</organism>
<dbReference type="CDD" id="cd00861">
    <property type="entry name" value="ProRS_anticodon_short"/>
    <property type="match status" value="1"/>
</dbReference>
<dbReference type="GO" id="GO:0005829">
    <property type="term" value="C:cytosol"/>
    <property type="evidence" value="ECO:0007669"/>
    <property type="project" value="TreeGrafter"/>
</dbReference>
<dbReference type="AlphaFoldDB" id="A0A0G0FZ24"/>
<dbReference type="GO" id="GO:0005524">
    <property type="term" value="F:ATP binding"/>
    <property type="evidence" value="ECO:0007669"/>
    <property type="project" value="UniProtKB-KW"/>
</dbReference>
<gene>
    <name evidence="14" type="ORF">US40_C0018G0015</name>
</gene>
<comment type="subcellular location">
    <subcellularLocation>
        <location evidence="1">Cytoplasm</location>
    </subcellularLocation>
</comment>
<dbReference type="InterPro" id="IPR007214">
    <property type="entry name" value="YbaK/aa-tRNA-synth-assoc-dom"/>
</dbReference>
<dbReference type="PRINTS" id="PR01046">
    <property type="entry name" value="TRNASYNTHPRO"/>
</dbReference>
<keyword evidence="7" id="KW-0547">Nucleotide-binding</keyword>
<keyword evidence="5" id="KW-0963">Cytoplasm</keyword>
<keyword evidence="10 14" id="KW-0030">Aminoacyl-tRNA synthetase</keyword>
<evidence type="ECO:0000256" key="6">
    <source>
        <dbReference type="ARBA" id="ARBA00022598"/>
    </source>
</evidence>
<feature type="domain" description="Aminoacyl-transfer RNA synthetases class-II family profile" evidence="13">
    <location>
        <begin position="32"/>
        <end position="474"/>
    </location>
</feature>
<dbReference type="InterPro" id="IPR044140">
    <property type="entry name" value="ProRS_anticodon_short"/>
</dbReference>
<dbReference type="Pfam" id="PF03129">
    <property type="entry name" value="HGTP_anticodon"/>
    <property type="match status" value="1"/>
</dbReference>
<dbReference type="Pfam" id="PF04073">
    <property type="entry name" value="tRNA_edit"/>
    <property type="match status" value="1"/>
</dbReference>
<evidence type="ECO:0000256" key="2">
    <source>
        <dbReference type="ARBA" id="ARBA00011738"/>
    </source>
</evidence>
<evidence type="ECO:0000256" key="9">
    <source>
        <dbReference type="ARBA" id="ARBA00022917"/>
    </source>
</evidence>
<keyword evidence="6" id="KW-0436">Ligase</keyword>
<keyword evidence="9" id="KW-0648">Protein biosynthesis</keyword>
<dbReference type="SUPFAM" id="SSF55826">
    <property type="entry name" value="YbaK/ProRS associated domain"/>
    <property type="match status" value="1"/>
</dbReference>
<dbReference type="SUPFAM" id="SSF55681">
    <property type="entry name" value="Class II aaRS and biotin synthetases"/>
    <property type="match status" value="1"/>
</dbReference>
<dbReference type="GO" id="GO:0006433">
    <property type="term" value="P:prolyl-tRNA aminoacylation"/>
    <property type="evidence" value="ECO:0007669"/>
    <property type="project" value="UniProtKB-UniRule"/>
</dbReference>
<dbReference type="Gene3D" id="3.30.930.10">
    <property type="entry name" value="Bira Bifunctional Protein, Domain 2"/>
    <property type="match status" value="2"/>
</dbReference>
<dbReference type="InterPro" id="IPR004500">
    <property type="entry name" value="Pro-tRNA-synth_IIa_bac-type"/>
</dbReference>
<dbReference type="PANTHER" id="PTHR42753:SF2">
    <property type="entry name" value="PROLINE--TRNA LIGASE"/>
    <property type="match status" value="1"/>
</dbReference>
<proteinExistence type="predicted"/>
<dbReference type="InterPro" id="IPR006195">
    <property type="entry name" value="aa-tRNA-synth_II"/>
</dbReference>
<sequence length="574" mass="65887">MLYSKLFGKTKKSSKQYDSVNATLLTKSGFIDQVMAGTYTYLPLGLKVLNKIEQIIREEMDTIGHEILMPALTPIVNWQQTGRFETVDVLMKTTPANIFAKAKNDTEYVLNPTHEEVVTPLAQKFILSYKDFPFALYQIQNKFRNEPRVKSGLLRGREFRMKDLYSFHTSEKDLKEYYEKSKEVYMRVFNRLGIGKDTVIVMASGGSFTDDFSHEFQTICDTGEDTVFFVKSKNIYYNKEVTPSKAPKVEYKDEKILPRKDVRGEGIIGVEELAEFLKIPVEKTTKTLLFETDDNRVIAAAVRGGYDINEDKLRKVVKCKALKLASEETVKKVTRAEVGYAGILDLPKSIEVYLDESVGNRTNFETGSNKTHYHSINVNFGKDLPLPKKFYDIKVAKEGDLYPETNEVYKVMRASEVGNIFPLYTKFTEAFNYKFIDRDGKEKPIYMGCYGIGPSRIMGIIVEKYHDDKGIVWPSTVAPFQVHLLGLDMKDESIKFKVYQVYKELIKKNIEVLFDDRENVTAGEKFSDADLIGIPVRLVVSKRTEEKIEYKKRNKNKPELLSLNELLTKLKIKS</sequence>
<dbReference type="InterPro" id="IPR036754">
    <property type="entry name" value="YbaK/aa-tRNA-synt-asso_dom_sf"/>
</dbReference>
<evidence type="ECO:0000256" key="1">
    <source>
        <dbReference type="ARBA" id="ARBA00004496"/>
    </source>
</evidence>
<evidence type="ECO:0000256" key="4">
    <source>
        <dbReference type="ARBA" id="ARBA00019110"/>
    </source>
</evidence>
<evidence type="ECO:0000256" key="8">
    <source>
        <dbReference type="ARBA" id="ARBA00022840"/>
    </source>
</evidence>
<dbReference type="InterPro" id="IPR002314">
    <property type="entry name" value="aa-tRNA-synt_IIb"/>
</dbReference>
<dbReference type="GO" id="GO:0004827">
    <property type="term" value="F:proline-tRNA ligase activity"/>
    <property type="evidence" value="ECO:0007669"/>
    <property type="project" value="UniProtKB-UniRule"/>
</dbReference>
<evidence type="ECO:0000259" key="13">
    <source>
        <dbReference type="PROSITE" id="PS50862"/>
    </source>
</evidence>
<comment type="caution">
    <text evidence="14">The sequence shown here is derived from an EMBL/GenBank/DDBJ whole genome shotgun (WGS) entry which is preliminary data.</text>
</comment>
<accession>A0A0G0FZ24</accession>
<dbReference type="InterPro" id="IPR036621">
    <property type="entry name" value="Anticodon-bd_dom_sf"/>
</dbReference>
<dbReference type="PROSITE" id="PS50862">
    <property type="entry name" value="AA_TRNA_LIGASE_II"/>
    <property type="match status" value="1"/>
</dbReference>
<dbReference type="InterPro" id="IPR004154">
    <property type="entry name" value="Anticodon-bd"/>
</dbReference>
<evidence type="ECO:0000256" key="7">
    <source>
        <dbReference type="ARBA" id="ARBA00022741"/>
    </source>
</evidence>
<name>A0A0G0FZ24_9BACT</name>
<evidence type="ECO:0000256" key="5">
    <source>
        <dbReference type="ARBA" id="ARBA00022490"/>
    </source>
</evidence>
<evidence type="ECO:0000256" key="3">
    <source>
        <dbReference type="ARBA" id="ARBA00012831"/>
    </source>
</evidence>
<comment type="subunit">
    <text evidence="2">Homodimer.</text>
</comment>
<dbReference type="Pfam" id="PF00587">
    <property type="entry name" value="tRNA-synt_2b"/>
    <property type="match status" value="1"/>
</dbReference>
<dbReference type="EC" id="6.1.1.15" evidence="3 12"/>
<protein>
    <recommendedName>
        <fullName evidence="4 12">Proline--tRNA ligase</fullName>
        <ecNumber evidence="3 12">6.1.1.15</ecNumber>
    </recommendedName>
</protein>
<keyword evidence="8" id="KW-0067">ATP-binding</keyword>
<evidence type="ECO:0000313" key="15">
    <source>
        <dbReference type="Proteomes" id="UP000034917"/>
    </source>
</evidence>
<dbReference type="Gene3D" id="3.90.960.10">
    <property type="entry name" value="YbaK/aminoacyl-tRNA synthetase-associated domain"/>
    <property type="match status" value="1"/>
</dbReference>
<comment type="catalytic activity">
    <reaction evidence="11">
        <text>tRNA(Pro) + L-proline + ATP = L-prolyl-tRNA(Pro) + AMP + diphosphate</text>
        <dbReference type="Rhea" id="RHEA:14305"/>
        <dbReference type="Rhea" id="RHEA-COMP:9700"/>
        <dbReference type="Rhea" id="RHEA-COMP:9702"/>
        <dbReference type="ChEBI" id="CHEBI:30616"/>
        <dbReference type="ChEBI" id="CHEBI:33019"/>
        <dbReference type="ChEBI" id="CHEBI:60039"/>
        <dbReference type="ChEBI" id="CHEBI:78442"/>
        <dbReference type="ChEBI" id="CHEBI:78532"/>
        <dbReference type="ChEBI" id="CHEBI:456215"/>
        <dbReference type="EC" id="6.1.1.15"/>
    </reaction>
</comment>
<dbReference type="InterPro" id="IPR045864">
    <property type="entry name" value="aa-tRNA-synth_II/BPL/LPL"/>
</dbReference>
<dbReference type="Gene3D" id="3.40.50.800">
    <property type="entry name" value="Anticodon-binding domain"/>
    <property type="match status" value="1"/>
</dbReference>
<dbReference type="PATRIC" id="fig|1618486.3.peg.1019"/>
<evidence type="ECO:0000256" key="10">
    <source>
        <dbReference type="ARBA" id="ARBA00023146"/>
    </source>
</evidence>
<dbReference type="Proteomes" id="UP000034917">
    <property type="component" value="Unassembled WGS sequence"/>
</dbReference>
<dbReference type="GO" id="GO:0002161">
    <property type="term" value="F:aminoacyl-tRNA deacylase activity"/>
    <property type="evidence" value="ECO:0007669"/>
    <property type="project" value="InterPro"/>
</dbReference>
<evidence type="ECO:0000256" key="11">
    <source>
        <dbReference type="ARBA" id="ARBA00047671"/>
    </source>
</evidence>
<dbReference type="InterPro" id="IPR002316">
    <property type="entry name" value="Pro-tRNA-ligase_IIa"/>
</dbReference>
<dbReference type="NCBIfam" id="TIGR00409">
    <property type="entry name" value="proS_fam_II"/>
    <property type="match status" value="1"/>
</dbReference>
<dbReference type="InterPro" id="IPR050062">
    <property type="entry name" value="Pro-tRNA_synthetase"/>
</dbReference>
<reference evidence="14 15" key="1">
    <citation type="journal article" date="2015" name="Nature">
        <title>rRNA introns, odd ribosomes, and small enigmatic genomes across a large radiation of phyla.</title>
        <authorList>
            <person name="Brown C.T."/>
            <person name="Hug L.A."/>
            <person name="Thomas B.C."/>
            <person name="Sharon I."/>
            <person name="Castelle C.J."/>
            <person name="Singh A."/>
            <person name="Wilkins M.J."/>
            <person name="Williams K.H."/>
            <person name="Banfield J.F."/>
        </authorList>
    </citation>
    <scope>NUCLEOTIDE SEQUENCE [LARGE SCALE GENOMIC DNA]</scope>
</reference>
<evidence type="ECO:0000256" key="12">
    <source>
        <dbReference type="NCBIfam" id="TIGR00409"/>
    </source>
</evidence>
<evidence type="ECO:0000313" key="14">
    <source>
        <dbReference type="EMBL" id="KKQ24163.1"/>
    </source>
</evidence>
<dbReference type="EMBL" id="LBSV01000018">
    <property type="protein sequence ID" value="KKQ24163.1"/>
    <property type="molecule type" value="Genomic_DNA"/>
</dbReference>
<dbReference type="PANTHER" id="PTHR42753">
    <property type="entry name" value="MITOCHONDRIAL RIBOSOME PROTEIN L39/PROLYL-TRNA LIGASE FAMILY MEMBER"/>
    <property type="match status" value="1"/>
</dbReference>
<dbReference type="SUPFAM" id="SSF52954">
    <property type="entry name" value="Class II aaRS ABD-related"/>
    <property type="match status" value="1"/>
</dbReference>